<evidence type="ECO:0000313" key="16">
    <source>
        <dbReference type="Proteomes" id="UP000006591"/>
    </source>
</evidence>
<evidence type="ECO:0000256" key="13">
    <source>
        <dbReference type="SAM" id="Phobius"/>
    </source>
</evidence>
<protein>
    <recommendedName>
        <fullName evidence="17">J domain-containing protein</fullName>
    </recommendedName>
</protein>
<evidence type="ECO:0000256" key="7">
    <source>
        <dbReference type="ARBA" id="ARBA00022792"/>
    </source>
</evidence>
<feature type="transmembrane region" description="Helical" evidence="13">
    <location>
        <begin position="275"/>
        <end position="297"/>
    </location>
</feature>
<dbReference type="Pfam" id="PF00854">
    <property type="entry name" value="PTR2"/>
    <property type="match status" value="1"/>
</dbReference>
<feature type="chain" id="PRO_5002359774" description="J domain-containing protein" evidence="14">
    <location>
        <begin position="26"/>
        <end position="627"/>
    </location>
</feature>
<dbReference type="EnsemblPlants" id="ONIVA01G50800.2">
    <property type="protein sequence ID" value="ONIVA01G50800.2"/>
    <property type="gene ID" value="ONIVA01G50800"/>
</dbReference>
<evidence type="ECO:0000256" key="3">
    <source>
        <dbReference type="ARBA" id="ARBA00005982"/>
    </source>
</evidence>
<dbReference type="Gene3D" id="1.10.287.110">
    <property type="entry name" value="DnaJ domain"/>
    <property type="match status" value="1"/>
</dbReference>
<organism evidence="15">
    <name type="scientific">Oryza nivara</name>
    <name type="common">Indian wild rice</name>
    <name type="synonym">Oryza sativa f. spontanea</name>
    <dbReference type="NCBI Taxonomy" id="4536"/>
    <lineage>
        <taxon>Eukaryota</taxon>
        <taxon>Viridiplantae</taxon>
        <taxon>Streptophyta</taxon>
        <taxon>Embryophyta</taxon>
        <taxon>Tracheophyta</taxon>
        <taxon>Spermatophyta</taxon>
        <taxon>Magnoliopsida</taxon>
        <taxon>Liliopsida</taxon>
        <taxon>Poales</taxon>
        <taxon>Poaceae</taxon>
        <taxon>BOP clade</taxon>
        <taxon>Oryzoideae</taxon>
        <taxon>Oryzeae</taxon>
        <taxon>Oryzinae</taxon>
        <taxon>Oryza</taxon>
    </lineage>
</organism>
<dbReference type="GO" id="GO:0031348">
    <property type="term" value="P:negative regulation of defense response"/>
    <property type="evidence" value="ECO:0007669"/>
    <property type="project" value="UniProtKB-ARBA"/>
</dbReference>
<accession>A0A0E0FZ57</accession>
<dbReference type="PANTHER" id="PTHR11654">
    <property type="entry name" value="OLIGOPEPTIDE TRANSPORTER-RELATED"/>
    <property type="match status" value="1"/>
</dbReference>
<evidence type="ECO:0000256" key="6">
    <source>
        <dbReference type="ARBA" id="ARBA00022692"/>
    </source>
</evidence>
<dbReference type="InterPro" id="IPR000109">
    <property type="entry name" value="POT_fam"/>
</dbReference>
<comment type="subcellular location">
    <subcellularLocation>
        <location evidence="1">Membrane</location>
        <topology evidence="1">Multi-pass membrane protein</topology>
    </subcellularLocation>
    <subcellularLocation>
        <location evidence="2">Mitochondrion inner membrane</location>
        <topology evidence="2">Peripheral membrane protein</topology>
    </subcellularLocation>
</comment>
<dbReference type="Gramene" id="ONIVA01G50800.2">
    <property type="protein sequence ID" value="ONIVA01G50800.2"/>
    <property type="gene ID" value="ONIVA01G50800"/>
</dbReference>
<reference evidence="15" key="2">
    <citation type="submission" date="2018-04" db="EMBL/GenBank/DDBJ databases">
        <title>OnivRS2 (Oryza nivara Reference Sequence Version 2).</title>
        <authorList>
            <person name="Zhang J."/>
            <person name="Kudrna D."/>
            <person name="Lee S."/>
            <person name="Talag J."/>
            <person name="Rajasekar S."/>
            <person name="Welchert J."/>
            <person name="Hsing Y.-I."/>
            <person name="Wing R.A."/>
        </authorList>
    </citation>
    <scope>NUCLEOTIDE SEQUENCE [LARGE SCALE GENOMIC DNA]</scope>
</reference>
<keyword evidence="5" id="KW-0813">Transport</keyword>
<evidence type="ECO:0000256" key="11">
    <source>
        <dbReference type="ARBA" id="ARBA00023128"/>
    </source>
</evidence>
<evidence type="ECO:0000256" key="12">
    <source>
        <dbReference type="ARBA" id="ARBA00023136"/>
    </source>
</evidence>
<keyword evidence="9 13" id="KW-1133">Transmembrane helix</keyword>
<dbReference type="InterPro" id="IPR036259">
    <property type="entry name" value="MFS_trans_sf"/>
</dbReference>
<name>A0A0E0FZ57_ORYNI</name>
<reference evidence="15" key="1">
    <citation type="submission" date="2015-04" db="UniProtKB">
        <authorList>
            <consortium name="EnsemblPlants"/>
        </authorList>
    </citation>
    <scope>IDENTIFICATION</scope>
    <source>
        <strain evidence="15">SL10</strain>
    </source>
</reference>
<evidence type="ECO:0008006" key="17">
    <source>
        <dbReference type="Google" id="ProtNLM"/>
    </source>
</evidence>
<dbReference type="AlphaFoldDB" id="A0A0E0FZ57"/>
<evidence type="ECO:0000256" key="1">
    <source>
        <dbReference type="ARBA" id="ARBA00004141"/>
    </source>
</evidence>
<dbReference type="Gene3D" id="1.20.1250.20">
    <property type="entry name" value="MFS general substrate transporter like domains"/>
    <property type="match status" value="1"/>
</dbReference>
<evidence type="ECO:0000256" key="8">
    <source>
        <dbReference type="ARBA" id="ARBA00022927"/>
    </source>
</evidence>
<comment type="similarity">
    <text evidence="3">Belongs to the major facilitator superfamily. Proton-dependent oligopeptide transporter (POT/PTR) (TC 2.A.17) family.</text>
</comment>
<dbReference type="GO" id="GO:0015031">
    <property type="term" value="P:protein transport"/>
    <property type="evidence" value="ECO:0007669"/>
    <property type="project" value="UniProtKB-KW"/>
</dbReference>
<keyword evidence="16" id="KW-1185">Reference proteome</keyword>
<feature type="transmembrane region" description="Helical" evidence="13">
    <location>
        <begin position="437"/>
        <end position="454"/>
    </location>
</feature>
<evidence type="ECO:0000256" key="2">
    <source>
        <dbReference type="ARBA" id="ARBA00004637"/>
    </source>
</evidence>
<evidence type="ECO:0000256" key="4">
    <source>
        <dbReference type="ARBA" id="ARBA00008817"/>
    </source>
</evidence>
<proteinExistence type="inferred from homology"/>
<dbReference type="SUPFAM" id="SSF103473">
    <property type="entry name" value="MFS general substrate transporter"/>
    <property type="match status" value="1"/>
</dbReference>
<sequence>MRMQSFVLFTLTAALPSLLPPPCQRGAGGGGATATSCEPPNAAQSAVLYAALCLLAAGNGGTRYNMAALGADQFAGEGQPRRRRQGGGFFSCYFAFLYASYATGDTVLVYVQDGVSWALGFGVCVATTGLALAALLLGSRHYRRPVPKGSPFTAMARVAVAAARKATVDLGLRVQYYHGCNRDDAVPRADQAPSDRFRFLNRAAMVVAGETREEDGSVAKPWRLCTVQQVEDVKSVVRVLPLWSSGILVSVTVNAQVSLTVLQALTMDRAVGPSFAVPAASITVTVLAAFVLAAALFDRVAAPLCAAAGKLAITPLRRVGLGHALNVASMAVAALVERRRIGAARGRAAAAAAVVPMSVLWLVPQLALTGAEEALHLPGNTALFYGELPASLRGTATAMPPLFIAAGSYLSAEAVDAVRRGTTWLPDDLNASRLDCMYWTLAVLAAVNLGYFLLCATTYKYNNYGGDDGNVKAQTQTDDGSIAAAAAASEGRGGYSEMAARLLANLLVIGGTVLGRAAVQAYRQAIVNANKTGAAQEAINGIRRASKAMTEQEARQILGISEKSTWEEIVQKYDTMFERNAKNGSFYLQSKVHRAKECLEAVYQKPDQRLIAAIVSSLTSRLASTNT</sequence>
<dbReference type="InterPro" id="IPR036869">
    <property type="entry name" value="J_dom_sf"/>
</dbReference>
<evidence type="ECO:0000256" key="14">
    <source>
        <dbReference type="SAM" id="SignalP"/>
    </source>
</evidence>
<evidence type="ECO:0000313" key="15">
    <source>
        <dbReference type="EnsemblPlants" id="ONIVA01G50800.2"/>
    </source>
</evidence>
<feature type="signal peptide" evidence="14">
    <location>
        <begin position="1"/>
        <end position="25"/>
    </location>
</feature>
<keyword evidence="14" id="KW-0732">Signal</keyword>
<dbReference type="GO" id="GO:0022857">
    <property type="term" value="F:transmembrane transporter activity"/>
    <property type="evidence" value="ECO:0007669"/>
    <property type="project" value="InterPro"/>
</dbReference>
<evidence type="ECO:0000256" key="5">
    <source>
        <dbReference type="ARBA" id="ARBA00022448"/>
    </source>
</evidence>
<dbReference type="Proteomes" id="UP000006591">
    <property type="component" value="Chromosome 1"/>
</dbReference>
<feature type="transmembrane region" description="Helical" evidence="13">
    <location>
        <begin position="348"/>
        <end position="368"/>
    </location>
</feature>
<dbReference type="FunFam" id="1.10.287.110:FF:000006">
    <property type="entry name" value="Import inner membrane translocase subunit TIM16"/>
    <property type="match status" value="1"/>
</dbReference>
<keyword evidence="8" id="KW-0653">Protein transport</keyword>
<dbReference type="FunFam" id="1.20.1250.20:FF:001292">
    <property type="entry name" value="Os01g0960900 protein"/>
    <property type="match status" value="1"/>
</dbReference>
<evidence type="ECO:0000256" key="9">
    <source>
        <dbReference type="ARBA" id="ARBA00022989"/>
    </source>
</evidence>
<keyword evidence="10" id="KW-0811">Translocation</keyword>
<keyword evidence="12 13" id="KW-0472">Membrane</keyword>
<dbReference type="GO" id="GO:0005743">
    <property type="term" value="C:mitochondrial inner membrane"/>
    <property type="evidence" value="ECO:0007669"/>
    <property type="project" value="UniProtKB-SubCell"/>
</dbReference>
<feature type="transmembrane region" description="Helical" evidence="13">
    <location>
        <begin position="87"/>
        <end position="111"/>
    </location>
</feature>
<feature type="transmembrane region" description="Helical" evidence="13">
    <location>
        <begin position="117"/>
        <end position="138"/>
    </location>
</feature>
<keyword evidence="7" id="KW-0999">Mitochondrion inner membrane</keyword>
<dbReference type="Pfam" id="PF03656">
    <property type="entry name" value="Pam16"/>
    <property type="match status" value="1"/>
</dbReference>
<keyword evidence="11" id="KW-0496">Mitochondrion</keyword>
<keyword evidence="6 13" id="KW-0812">Transmembrane</keyword>
<evidence type="ECO:0000256" key="10">
    <source>
        <dbReference type="ARBA" id="ARBA00023010"/>
    </source>
</evidence>
<comment type="similarity">
    <text evidence="4">Belongs to the TIM16/PAM16 family.</text>
</comment>